<dbReference type="SUPFAM" id="SSF54523">
    <property type="entry name" value="Pili subunits"/>
    <property type="match status" value="1"/>
</dbReference>
<accession>A0A517Z5K8</accession>
<name>A0A517Z5K8_9PLAN</name>
<evidence type="ECO:0000313" key="3">
    <source>
        <dbReference type="Proteomes" id="UP000320496"/>
    </source>
</evidence>
<feature type="transmembrane region" description="Helical" evidence="1">
    <location>
        <begin position="12"/>
        <end position="37"/>
    </location>
</feature>
<dbReference type="RefSeq" id="WP_145368786.1">
    <property type="nucleotide sequence ID" value="NZ_CP036275.1"/>
</dbReference>
<keyword evidence="3" id="KW-1185">Reference proteome</keyword>
<sequence>MITCARTSRRRAGFTLFELVLVLAALVVVLGISVPVMTRFIAEQTLRDDVEDVRTELGGTRYKAIDAGLVYQFRFEPGGQKYVVLPFDRVEMSSETSADGQAMVNAVASGMVRVYSGELSSTSRFEAEPETQSLSETGVLPTEQLPDEWLVLLPDGSSLKQTAWSLPILFYPDGTAEDATFRIVDEDARYQTISLRGLTGSVSVLPVEREAE</sequence>
<organism evidence="2 3">
    <name type="scientific">Maioricimonas rarisocia</name>
    <dbReference type="NCBI Taxonomy" id="2528026"/>
    <lineage>
        <taxon>Bacteria</taxon>
        <taxon>Pseudomonadati</taxon>
        <taxon>Planctomycetota</taxon>
        <taxon>Planctomycetia</taxon>
        <taxon>Planctomycetales</taxon>
        <taxon>Planctomycetaceae</taxon>
        <taxon>Maioricimonas</taxon>
    </lineage>
</organism>
<evidence type="ECO:0000256" key="1">
    <source>
        <dbReference type="SAM" id="Phobius"/>
    </source>
</evidence>
<proteinExistence type="predicted"/>
<gene>
    <name evidence="2" type="ORF">Mal4_20620</name>
</gene>
<dbReference type="KEGG" id="mri:Mal4_20620"/>
<dbReference type="InterPro" id="IPR045584">
    <property type="entry name" value="Pilin-like"/>
</dbReference>
<dbReference type="EMBL" id="CP036275">
    <property type="protein sequence ID" value="QDU37745.1"/>
    <property type="molecule type" value="Genomic_DNA"/>
</dbReference>
<dbReference type="OrthoDB" id="215686at2"/>
<evidence type="ECO:0008006" key="4">
    <source>
        <dbReference type="Google" id="ProtNLM"/>
    </source>
</evidence>
<keyword evidence="1" id="KW-0472">Membrane</keyword>
<reference evidence="2 3" key="1">
    <citation type="submission" date="2019-02" db="EMBL/GenBank/DDBJ databases">
        <title>Deep-cultivation of Planctomycetes and their phenomic and genomic characterization uncovers novel biology.</title>
        <authorList>
            <person name="Wiegand S."/>
            <person name="Jogler M."/>
            <person name="Boedeker C."/>
            <person name="Pinto D."/>
            <person name="Vollmers J."/>
            <person name="Rivas-Marin E."/>
            <person name="Kohn T."/>
            <person name="Peeters S.H."/>
            <person name="Heuer A."/>
            <person name="Rast P."/>
            <person name="Oberbeckmann S."/>
            <person name="Bunk B."/>
            <person name="Jeske O."/>
            <person name="Meyerdierks A."/>
            <person name="Storesund J.E."/>
            <person name="Kallscheuer N."/>
            <person name="Luecker S."/>
            <person name="Lage O.M."/>
            <person name="Pohl T."/>
            <person name="Merkel B.J."/>
            <person name="Hornburger P."/>
            <person name="Mueller R.-W."/>
            <person name="Bruemmer F."/>
            <person name="Labrenz M."/>
            <person name="Spormann A.M."/>
            <person name="Op den Camp H."/>
            <person name="Overmann J."/>
            <person name="Amann R."/>
            <person name="Jetten M.S.M."/>
            <person name="Mascher T."/>
            <person name="Medema M.H."/>
            <person name="Devos D.P."/>
            <person name="Kaster A.-K."/>
            <person name="Ovreas L."/>
            <person name="Rohde M."/>
            <person name="Galperin M.Y."/>
            <person name="Jogler C."/>
        </authorList>
    </citation>
    <scope>NUCLEOTIDE SEQUENCE [LARGE SCALE GENOMIC DNA]</scope>
    <source>
        <strain evidence="2 3">Mal4</strain>
    </source>
</reference>
<dbReference type="AlphaFoldDB" id="A0A517Z5K8"/>
<dbReference type="Proteomes" id="UP000320496">
    <property type="component" value="Chromosome"/>
</dbReference>
<evidence type="ECO:0000313" key="2">
    <source>
        <dbReference type="EMBL" id="QDU37745.1"/>
    </source>
</evidence>
<protein>
    <recommendedName>
        <fullName evidence="4">Type II secretion system protein H</fullName>
    </recommendedName>
</protein>
<keyword evidence="1" id="KW-0812">Transmembrane</keyword>
<keyword evidence="1" id="KW-1133">Transmembrane helix</keyword>